<dbReference type="Proteomes" id="UP000825123">
    <property type="component" value="Chromosome"/>
</dbReference>
<proteinExistence type="predicted"/>
<feature type="transmembrane region" description="Helical" evidence="1">
    <location>
        <begin position="70"/>
        <end position="87"/>
    </location>
</feature>
<reference evidence="2 3" key="1">
    <citation type="submission" date="2021-04" db="EMBL/GenBank/DDBJ databases">
        <title>Complete genome sequence of Stygiolobus sp. KN-1.</title>
        <authorList>
            <person name="Nakamura K."/>
            <person name="Sakai H."/>
            <person name="Kurosawa N."/>
        </authorList>
    </citation>
    <scope>NUCLEOTIDE SEQUENCE [LARGE SCALE GENOMIC DNA]</scope>
    <source>
        <strain evidence="2 3">KN-1</strain>
    </source>
</reference>
<dbReference type="EMBL" id="AP024597">
    <property type="protein sequence ID" value="BCU68938.1"/>
    <property type="molecule type" value="Genomic_DNA"/>
</dbReference>
<feature type="transmembrane region" description="Helical" evidence="1">
    <location>
        <begin position="146"/>
        <end position="167"/>
    </location>
</feature>
<evidence type="ECO:0000313" key="3">
    <source>
        <dbReference type="Proteomes" id="UP000825123"/>
    </source>
</evidence>
<dbReference type="GeneID" id="66161985"/>
<feature type="transmembrane region" description="Helical" evidence="1">
    <location>
        <begin position="7"/>
        <end position="24"/>
    </location>
</feature>
<name>A0A8D5ZD69_9CREN</name>
<sequence length="259" mass="28601">MGSSVKPFYYVPFMVIGLILVYLAPFSDSYSVYVIFGNFLFWSSLLSLLFKSALKGVFNYLTRNITGKGYVIYGIYLTFHYVVYSIALERLLTAIYGQLFSISSSFVSFNVSPYYPGGPYATLINLLFNPSLALGFPPNFFLELTFYSISMGFLIGGIVTATILRVLDMSKFIKVRAILVAPVMGVIAGGSCCVSIPLILATAIPAANVLLFVPSGETALFLAYIFLPPVTTLALALHFRTLFPKPPKQMRMVERKEGK</sequence>
<keyword evidence="1" id="KW-0472">Membrane</keyword>
<accession>A0A8D5ZD69</accession>
<feature type="transmembrane region" description="Helical" evidence="1">
    <location>
        <begin position="221"/>
        <end position="243"/>
    </location>
</feature>
<feature type="transmembrane region" description="Helical" evidence="1">
    <location>
        <begin position="30"/>
        <end position="50"/>
    </location>
</feature>
<evidence type="ECO:0000256" key="1">
    <source>
        <dbReference type="SAM" id="Phobius"/>
    </source>
</evidence>
<gene>
    <name evidence="2" type="ORF">KN1_02350</name>
</gene>
<keyword evidence="3" id="KW-1185">Reference proteome</keyword>
<keyword evidence="1" id="KW-0812">Transmembrane</keyword>
<dbReference type="AlphaFoldDB" id="A0A8D5ZD69"/>
<feature type="transmembrane region" description="Helical" evidence="1">
    <location>
        <begin position="179"/>
        <end position="201"/>
    </location>
</feature>
<dbReference type="RefSeq" id="WP_221288914.1">
    <property type="nucleotide sequence ID" value="NZ_AP024597.1"/>
</dbReference>
<evidence type="ECO:0000313" key="2">
    <source>
        <dbReference type="EMBL" id="BCU68938.1"/>
    </source>
</evidence>
<keyword evidence="1" id="KW-1133">Transmembrane helix</keyword>
<organism evidence="2 3">
    <name type="scientific">Stygiolobus caldivivus</name>
    <dbReference type="NCBI Taxonomy" id="2824673"/>
    <lineage>
        <taxon>Archaea</taxon>
        <taxon>Thermoproteota</taxon>
        <taxon>Thermoprotei</taxon>
        <taxon>Sulfolobales</taxon>
        <taxon>Sulfolobaceae</taxon>
        <taxon>Stygiolobus</taxon>
    </lineage>
</organism>
<protein>
    <submittedName>
        <fullName evidence="2">Uncharacterized protein</fullName>
    </submittedName>
</protein>
<dbReference type="KEGG" id="csty:KN1_02350"/>